<sequence>MPLPSAANANANASSPYSSLSAIPGVSNTYIVELKIGVDLSTSCSNPIYSNARDAAHLDDVLPSLVQFGIDEIRHASDIEEDDITQQQQQQQQQQQPPPPSLSFKHKTLRTLYNLINSTPKSVTLISTCRSMIYMHFATSYRTVIICKTDGNPTLPNVVRMEIEKELKKLRLD</sequence>
<dbReference type="EMBL" id="BRXY01000249">
    <property type="protein sequence ID" value="GMH80792.1"/>
    <property type="molecule type" value="Genomic_DNA"/>
</dbReference>
<evidence type="ECO:0000256" key="1">
    <source>
        <dbReference type="SAM" id="MobiDB-lite"/>
    </source>
</evidence>
<gene>
    <name evidence="2" type="ORF">TrST_g14381</name>
</gene>
<evidence type="ECO:0000313" key="3">
    <source>
        <dbReference type="Proteomes" id="UP001165085"/>
    </source>
</evidence>
<dbReference type="Proteomes" id="UP001165085">
    <property type="component" value="Unassembled WGS sequence"/>
</dbReference>
<dbReference type="AlphaFoldDB" id="A0A9W7EJC6"/>
<name>A0A9W7EJC6_9STRA</name>
<comment type="caution">
    <text evidence="2">The sequence shown here is derived from an EMBL/GenBank/DDBJ whole genome shotgun (WGS) entry which is preliminary data.</text>
</comment>
<proteinExistence type="predicted"/>
<dbReference type="OrthoDB" id="10615997at2759"/>
<feature type="compositionally biased region" description="Low complexity" evidence="1">
    <location>
        <begin position="86"/>
        <end position="95"/>
    </location>
</feature>
<accession>A0A9W7EJC6</accession>
<evidence type="ECO:0000313" key="2">
    <source>
        <dbReference type="EMBL" id="GMH80792.1"/>
    </source>
</evidence>
<reference evidence="3" key="1">
    <citation type="journal article" date="2023" name="Commun. Biol.">
        <title>Genome analysis of Parmales, the sister group of diatoms, reveals the evolutionary specialization of diatoms from phago-mixotrophs to photoautotrophs.</title>
        <authorList>
            <person name="Ban H."/>
            <person name="Sato S."/>
            <person name="Yoshikawa S."/>
            <person name="Yamada K."/>
            <person name="Nakamura Y."/>
            <person name="Ichinomiya M."/>
            <person name="Sato N."/>
            <person name="Blanc-Mathieu R."/>
            <person name="Endo H."/>
            <person name="Kuwata A."/>
            <person name="Ogata H."/>
        </authorList>
    </citation>
    <scope>NUCLEOTIDE SEQUENCE [LARGE SCALE GENOMIC DNA]</scope>
    <source>
        <strain evidence="3">NIES 3701</strain>
    </source>
</reference>
<feature type="region of interest" description="Disordered" evidence="1">
    <location>
        <begin position="81"/>
        <end position="103"/>
    </location>
</feature>
<organism evidence="2 3">
    <name type="scientific">Triparma strigata</name>
    <dbReference type="NCBI Taxonomy" id="1606541"/>
    <lineage>
        <taxon>Eukaryota</taxon>
        <taxon>Sar</taxon>
        <taxon>Stramenopiles</taxon>
        <taxon>Ochrophyta</taxon>
        <taxon>Bolidophyceae</taxon>
        <taxon>Parmales</taxon>
        <taxon>Triparmaceae</taxon>
        <taxon>Triparma</taxon>
    </lineage>
</organism>
<keyword evidence="3" id="KW-1185">Reference proteome</keyword>
<protein>
    <submittedName>
        <fullName evidence="2">Uncharacterized protein</fullName>
    </submittedName>
</protein>